<reference evidence="1 2" key="1">
    <citation type="submission" date="2023-08" db="EMBL/GenBank/DDBJ databases">
        <title>Annotated Genome Sequence of Vanrija albida AlHP1.</title>
        <authorList>
            <person name="Herzog R."/>
        </authorList>
    </citation>
    <scope>NUCLEOTIDE SEQUENCE [LARGE SCALE GENOMIC DNA]</scope>
    <source>
        <strain evidence="1 2">AlHP1</strain>
    </source>
</reference>
<organism evidence="1 2">
    <name type="scientific">Vanrija albida</name>
    <dbReference type="NCBI Taxonomy" id="181172"/>
    <lineage>
        <taxon>Eukaryota</taxon>
        <taxon>Fungi</taxon>
        <taxon>Dikarya</taxon>
        <taxon>Basidiomycota</taxon>
        <taxon>Agaricomycotina</taxon>
        <taxon>Tremellomycetes</taxon>
        <taxon>Trichosporonales</taxon>
        <taxon>Trichosporonaceae</taxon>
        <taxon>Vanrija</taxon>
    </lineage>
</organism>
<name>A0ABR3PW27_9TREE</name>
<comment type="caution">
    <text evidence="1">The sequence shown here is derived from an EMBL/GenBank/DDBJ whole genome shotgun (WGS) entry which is preliminary data.</text>
</comment>
<keyword evidence="2" id="KW-1185">Reference proteome</keyword>
<gene>
    <name evidence="1" type="ORF">Q8F55_008352</name>
</gene>
<dbReference type="RefSeq" id="XP_069206590.1">
    <property type="nucleotide sequence ID" value="XM_069356749.1"/>
</dbReference>
<dbReference type="Pfam" id="PF21813">
    <property type="entry name" value="DUF6882"/>
    <property type="match status" value="1"/>
</dbReference>
<sequence>MARPGCPLPGDLPGDAHLLHLHIDNIHLLRTSSELRELRQRGAGLSPQPELEAELLAERLADYLGAPLRDFALDPTDGRTLVFRSNSREVRLPSHPVASIEEHGVVWAWAGPGGDDVSRQLLRYGLKHSIPELARMEVAFPGPFCLNPEDEDDLTYLAHELGTAAVAVYSRPYCAFRVGQRGAIKVVVLDLPTPLRPIQVADLETARERVERRAYVHDYAAVIGLATSRGWAIERFPRDLVIWEGEEPGREEDSRCAVHFADSGRVKGWD</sequence>
<dbReference type="InterPro" id="IPR049249">
    <property type="entry name" value="DUF6882"/>
</dbReference>
<protein>
    <submittedName>
        <fullName evidence="1">Uncharacterized protein</fullName>
    </submittedName>
</protein>
<evidence type="ECO:0000313" key="1">
    <source>
        <dbReference type="EMBL" id="KAL1406646.1"/>
    </source>
</evidence>
<accession>A0ABR3PW27</accession>
<proteinExistence type="predicted"/>
<dbReference type="EMBL" id="JBBXJM010000006">
    <property type="protein sequence ID" value="KAL1406646.1"/>
    <property type="molecule type" value="Genomic_DNA"/>
</dbReference>
<dbReference type="GeneID" id="95989395"/>
<dbReference type="Proteomes" id="UP001565368">
    <property type="component" value="Unassembled WGS sequence"/>
</dbReference>
<evidence type="ECO:0000313" key="2">
    <source>
        <dbReference type="Proteomes" id="UP001565368"/>
    </source>
</evidence>